<keyword evidence="5" id="KW-1185">Reference proteome</keyword>
<dbReference type="Gene3D" id="3.90.226.10">
    <property type="entry name" value="2-enoyl-CoA Hydratase, Chain A, domain 1"/>
    <property type="match status" value="1"/>
</dbReference>
<dbReference type="InterPro" id="IPR029045">
    <property type="entry name" value="ClpP/crotonase-like_dom_sf"/>
</dbReference>
<dbReference type="FunFam" id="3.90.226.10:FF:000089">
    <property type="entry name" value="Membrane-bound serine protease"/>
    <property type="match status" value="1"/>
</dbReference>
<dbReference type="EMBL" id="AZHX01001467">
    <property type="protein sequence ID" value="ETX03061.1"/>
    <property type="molecule type" value="Genomic_DNA"/>
</dbReference>
<feature type="non-terminal residue" evidence="4">
    <location>
        <position position="322"/>
    </location>
</feature>
<proteinExistence type="predicted"/>
<accession>W4LZ90</accession>
<keyword evidence="1" id="KW-0812">Transmembrane</keyword>
<evidence type="ECO:0000313" key="5">
    <source>
        <dbReference type="Proteomes" id="UP000019140"/>
    </source>
</evidence>
<dbReference type="CDD" id="cd07020">
    <property type="entry name" value="Clp_protease_NfeD_1"/>
    <property type="match status" value="1"/>
</dbReference>
<sequence length="322" mass="34297">MNRRIFSLSVLLIGLCLWCYEASIRADEHVRGGHVNVYPVEGVINPVIVEFVADSIEQSTDESAAAVVFQLDTPGGLVSSTRLIVKSLLNADVPVIVYVSPSGARAASAGTFITMAGHVAAMAPGTNIGAAHPVSGEGKDIEGDMRKKAENDLAAFARSIADKRGRNADWAEEAVRESVSITETDALEQKVIDIVAEDVPDLLAQIDGRNVSVAGDEVTLNTARAEVRYRQMTWRQQVLAVVTHPQIALMLLSIGSLGLLIELYNPGLIFPGVIGAISVLLAFYSLQTLPVNYAGLALIGLSFILFILESQIPSFGMLTVGG</sequence>
<evidence type="ECO:0000259" key="2">
    <source>
        <dbReference type="Pfam" id="PF24961"/>
    </source>
</evidence>
<dbReference type="AlphaFoldDB" id="W4LZ90"/>
<feature type="domain" description="NfeD integral membrane" evidence="2">
    <location>
        <begin position="247"/>
        <end position="322"/>
    </location>
</feature>
<protein>
    <recommendedName>
        <fullName evidence="6">Serine protease</fullName>
    </recommendedName>
</protein>
<dbReference type="InterPro" id="IPR052165">
    <property type="entry name" value="Membrane_assoc_protease"/>
</dbReference>
<keyword evidence="1" id="KW-1133">Transmembrane helix</keyword>
<gene>
    <name evidence="4" type="ORF">ETSY2_34205</name>
</gene>
<keyword evidence="1" id="KW-0472">Membrane</keyword>
<organism evidence="4 5">
    <name type="scientific">Candidatus Entotheonella gemina</name>
    <dbReference type="NCBI Taxonomy" id="1429439"/>
    <lineage>
        <taxon>Bacteria</taxon>
        <taxon>Pseudomonadati</taxon>
        <taxon>Nitrospinota/Tectimicrobiota group</taxon>
        <taxon>Candidatus Tectimicrobiota</taxon>
        <taxon>Candidatus Entotheonellia</taxon>
        <taxon>Candidatus Entotheonellales</taxon>
        <taxon>Candidatus Entotheonellaceae</taxon>
        <taxon>Candidatus Entotheonella</taxon>
    </lineage>
</organism>
<dbReference type="PANTHER" id="PTHR33507">
    <property type="entry name" value="INNER MEMBRANE PROTEIN YBBJ"/>
    <property type="match status" value="1"/>
</dbReference>
<dbReference type="InterPro" id="IPR056739">
    <property type="entry name" value="NfeD_membrane"/>
</dbReference>
<comment type="caution">
    <text evidence="4">The sequence shown here is derived from an EMBL/GenBank/DDBJ whole genome shotgun (WGS) entry which is preliminary data.</text>
</comment>
<evidence type="ECO:0000259" key="3">
    <source>
        <dbReference type="Pfam" id="PF25145"/>
    </source>
</evidence>
<feature type="transmembrane region" description="Helical" evidence="1">
    <location>
        <begin position="238"/>
        <end position="261"/>
    </location>
</feature>
<evidence type="ECO:0000313" key="4">
    <source>
        <dbReference type="EMBL" id="ETX03061.1"/>
    </source>
</evidence>
<dbReference type="SUPFAM" id="SSF52096">
    <property type="entry name" value="ClpP/crotonase"/>
    <property type="match status" value="1"/>
</dbReference>
<feature type="transmembrane region" description="Helical" evidence="1">
    <location>
        <begin position="291"/>
        <end position="308"/>
    </location>
</feature>
<dbReference type="HOGENOM" id="CLU_024619_0_0_7"/>
<dbReference type="InterPro" id="IPR056738">
    <property type="entry name" value="NfeD1b_N"/>
</dbReference>
<evidence type="ECO:0008006" key="6">
    <source>
        <dbReference type="Google" id="ProtNLM"/>
    </source>
</evidence>
<dbReference type="Proteomes" id="UP000019140">
    <property type="component" value="Unassembled WGS sequence"/>
</dbReference>
<name>W4LZ90_9BACT</name>
<dbReference type="PANTHER" id="PTHR33507:SF4">
    <property type="entry name" value="NODULATION COMPETITIVENESS PROTEIN NFED"/>
    <property type="match status" value="1"/>
</dbReference>
<reference evidence="4 5" key="1">
    <citation type="journal article" date="2014" name="Nature">
        <title>An environmental bacterial taxon with a large and distinct metabolic repertoire.</title>
        <authorList>
            <person name="Wilson M.C."/>
            <person name="Mori T."/>
            <person name="Ruckert C."/>
            <person name="Uria A.R."/>
            <person name="Helf M.J."/>
            <person name="Takada K."/>
            <person name="Gernert C."/>
            <person name="Steffens U.A."/>
            <person name="Heycke N."/>
            <person name="Schmitt S."/>
            <person name="Rinke C."/>
            <person name="Helfrich E.J."/>
            <person name="Brachmann A.O."/>
            <person name="Gurgui C."/>
            <person name="Wakimoto T."/>
            <person name="Kracht M."/>
            <person name="Crusemann M."/>
            <person name="Hentschel U."/>
            <person name="Abe I."/>
            <person name="Matsunaga S."/>
            <person name="Kalinowski J."/>
            <person name="Takeyama H."/>
            <person name="Piel J."/>
        </authorList>
    </citation>
    <scope>NUCLEOTIDE SEQUENCE [LARGE SCALE GENOMIC DNA]</scope>
    <source>
        <strain evidence="5">TSY2</strain>
    </source>
</reference>
<dbReference type="Pfam" id="PF25145">
    <property type="entry name" value="NfeD1b_N"/>
    <property type="match status" value="1"/>
</dbReference>
<feature type="domain" description="NfeD1b N-terminal" evidence="3">
    <location>
        <begin position="35"/>
        <end position="198"/>
    </location>
</feature>
<feature type="transmembrane region" description="Helical" evidence="1">
    <location>
        <begin position="268"/>
        <end position="285"/>
    </location>
</feature>
<evidence type="ECO:0000256" key="1">
    <source>
        <dbReference type="SAM" id="Phobius"/>
    </source>
</evidence>
<dbReference type="Pfam" id="PF24961">
    <property type="entry name" value="NfeD_membrane"/>
    <property type="match status" value="1"/>
</dbReference>